<dbReference type="PANTHER" id="PTHR14084">
    <property type="entry name" value="KYNURENINASE"/>
    <property type="match status" value="1"/>
</dbReference>
<keyword evidence="2" id="KW-0378">Hydrolase</keyword>
<dbReference type="EMBL" id="FWWY01000001">
    <property type="protein sequence ID" value="SMC02165.1"/>
    <property type="molecule type" value="Genomic_DNA"/>
</dbReference>
<dbReference type="Gene3D" id="3.40.640.10">
    <property type="entry name" value="Type I PLP-dependent aspartate aminotransferase-like (Major domain)"/>
    <property type="match status" value="1"/>
</dbReference>
<dbReference type="InterPro" id="IPR000192">
    <property type="entry name" value="Aminotrans_V_dom"/>
</dbReference>
<evidence type="ECO:0000259" key="4">
    <source>
        <dbReference type="Pfam" id="PF00266"/>
    </source>
</evidence>
<dbReference type="GO" id="GO:0043420">
    <property type="term" value="P:anthranilate metabolic process"/>
    <property type="evidence" value="ECO:0007669"/>
    <property type="project" value="TreeGrafter"/>
</dbReference>
<evidence type="ECO:0000256" key="1">
    <source>
        <dbReference type="ARBA" id="ARBA00022642"/>
    </source>
</evidence>
<dbReference type="GO" id="GO:0030429">
    <property type="term" value="F:kynureninase activity"/>
    <property type="evidence" value="ECO:0007669"/>
    <property type="project" value="InterPro"/>
</dbReference>
<proteinExistence type="predicted"/>
<dbReference type="STRING" id="28034.BFX07_02860"/>
<dbReference type="InterPro" id="IPR015422">
    <property type="entry name" value="PyrdxlP-dep_Trfase_small"/>
</dbReference>
<dbReference type="GO" id="GO:0019441">
    <property type="term" value="P:L-tryptophan catabolic process to kynurenine"/>
    <property type="evidence" value="ECO:0007669"/>
    <property type="project" value="TreeGrafter"/>
</dbReference>
<evidence type="ECO:0000313" key="5">
    <source>
        <dbReference type="EMBL" id="SMC02165.1"/>
    </source>
</evidence>
<dbReference type="InterPro" id="IPR010111">
    <property type="entry name" value="Kynureninase"/>
</dbReference>
<dbReference type="SUPFAM" id="SSF53383">
    <property type="entry name" value="PLP-dependent transferases"/>
    <property type="match status" value="1"/>
</dbReference>
<keyword evidence="6" id="KW-1185">Reference proteome</keyword>
<name>A0A1W1W7C4_SULTA</name>
<evidence type="ECO:0000313" key="6">
    <source>
        <dbReference type="Proteomes" id="UP000192660"/>
    </source>
</evidence>
<dbReference type="InterPro" id="IPR015421">
    <property type="entry name" value="PyrdxlP-dep_Trfase_major"/>
</dbReference>
<keyword evidence="1" id="KW-0662">Pyridine nucleotide biosynthesis</keyword>
<accession>A0A1W1W7C4</accession>
<dbReference type="PANTHER" id="PTHR14084:SF0">
    <property type="entry name" value="KYNURENINASE"/>
    <property type="match status" value="1"/>
</dbReference>
<reference evidence="6" key="1">
    <citation type="submission" date="2017-04" db="EMBL/GenBank/DDBJ databases">
        <authorList>
            <person name="Varghese N."/>
            <person name="Submissions S."/>
        </authorList>
    </citation>
    <scope>NUCLEOTIDE SEQUENCE [LARGE SCALE GENOMIC DNA]</scope>
    <source>
        <strain evidence="6">DSM 9293</strain>
    </source>
</reference>
<protein>
    <submittedName>
        <fullName evidence="5">Kynureninase</fullName>
    </submittedName>
</protein>
<evidence type="ECO:0000256" key="3">
    <source>
        <dbReference type="ARBA" id="ARBA00022898"/>
    </source>
</evidence>
<organism evidence="5 6">
    <name type="scientific">Sulfobacillus thermosulfidooxidans (strain DSM 9293 / VKM B-1269 / AT-1)</name>
    <dbReference type="NCBI Taxonomy" id="929705"/>
    <lineage>
        <taxon>Bacteria</taxon>
        <taxon>Bacillati</taxon>
        <taxon>Bacillota</taxon>
        <taxon>Clostridia</taxon>
        <taxon>Eubacteriales</taxon>
        <taxon>Clostridiales Family XVII. Incertae Sedis</taxon>
        <taxon>Sulfobacillus</taxon>
    </lineage>
</organism>
<feature type="domain" description="Aminotransferase class V" evidence="4">
    <location>
        <begin position="49"/>
        <end position="372"/>
    </location>
</feature>
<dbReference type="Proteomes" id="UP000192660">
    <property type="component" value="Unassembled WGS sequence"/>
</dbReference>
<dbReference type="GO" id="GO:0009435">
    <property type="term" value="P:NAD+ biosynthetic process"/>
    <property type="evidence" value="ECO:0007669"/>
    <property type="project" value="InterPro"/>
</dbReference>
<dbReference type="AlphaFoldDB" id="A0A1W1W7C4"/>
<dbReference type="Pfam" id="PF00266">
    <property type="entry name" value="Aminotran_5"/>
    <property type="match status" value="1"/>
</dbReference>
<dbReference type="RefSeq" id="WP_020376256.1">
    <property type="nucleotide sequence ID" value="NZ_FWWY01000001.1"/>
</dbReference>
<dbReference type="Gene3D" id="3.90.1150.10">
    <property type="entry name" value="Aspartate Aminotransferase, domain 1"/>
    <property type="match status" value="1"/>
</dbReference>
<evidence type="ECO:0000256" key="2">
    <source>
        <dbReference type="ARBA" id="ARBA00022801"/>
    </source>
</evidence>
<keyword evidence="3" id="KW-0663">Pyridoxal phosphate</keyword>
<gene>
    <name evidence="5" type="ORF">SAMN00768000_0383</name>
</gene>
<sequence>MTDQEIQAIREEFPLLHHQLYLNNCSLGSLPKRSTQYIQHFLDLWNEGGTEAWKEWFPQLQRIKDLLSPILSASSRDIALSPNVSTALTMVASMVAPLFPKRPKVVVSELDFPTTVYQWLVKKPLGVEVVVVKSRDGLSIDLDDWAKAIDSRTALVATGHVFYLTSAIQDIEALAQIAHDQGALIAIDGYHAVGTFPLQLHQSHVDFYVGGVLKWLLGGPGTAFLWTPEHIRREFPPTVASWLGSKEPFAFHNTSWEPADDATQLEFGTPPVQALYQAQGGLEIINQVGLETIRQRHLMLSRRLLQQTAHLPLSLHSPIDDEKRGGMVLFETPRAHEVVQELVKQHVIIDERPGLLRISPHFYNTEEEIDQFVESLTAALAK</sequence>
<dbReference type="GO" id="GO:0030170">
    <property type="term" value="F:pyridoxal phosphate binding"/>
    <property type="evidence" value="ECO:0007669"/>
    <property type="project" value="InterPro"/>
</dbReference>
<dbReference type="InterPro" id="IPR015424">
    <property type="entry name" value="PyrdxlP-dep_Trfase"/>
</dbReference>
<dbReference type="OrthoDB" id="9804366at2"/>
<dbReference type="GO" id="GO:0005737">
    <property type="term" value="C:cytoplasm"/>
    <property type="evidence" value="ECO:0007669"/>
    <property type="project" value="InterPro"/>
</dbReference>